<reference evidence="2" key="1">
    <citation type="journal article" date="2019" name="Int. J. Syst. Evol. Microbiol.">
        <title>The Global Catalogue of Microorganisms (GCM) 10K type strain sequencing project: providing services to taxonomists for standard genome sequencing and annotation.</title>
        <authorList>
            <consortium name="The Broad Institute Genomics Platform"/>
            <consortium name="The Broad Institute Genome Sequencing Center for Infectious Disease"/>
            <person name="Wu L."/>
            <person name="Ma J."/>
        </authorList>
    </citation>
    <scope>NUCLEOTIDE SEQUENCE [LARGE SCALE GENOMIC DNA]</scope>
    <source>
        <strain evidence="2">XZYJ18</strain>
    </source>
</reference>
<name>A0ABV9DSV9_9ACTN</name>
<comment type="caution">
    <text evidence="1">The sequence shown here is derived from an EMBL/GenBank/DDBJ whole genome shotgun (WGS) entry which is preliminary data.</text>
</comment>
<accession>A0ABV9DSV9</accession>
<organism evidence="1 2">
    <name type="scientific">Nocardiopsis mangrovi</name>
    <dbReference type="NCBI Taxonomy" id="1179818"/>
    <lineage>
        <taxon>Bacteria</taxon>
        <taxon>Bacillati</taxon>
        <taxon>Actinomycetota</taxon>
        <taxon>Actinomycetes</taxon>
        <taxon>Streptosporangiales</taxon>
        <taxon>Nocardiopsidaceae</taxon>
        <taxon>Nocardiopsis</taxon>
    </lineage>
</organism>
<dbReference type="RefSeq" id="WP_378572439.1">
    <property type="nucleotide sequence ID" value="NZ_JBHSFQ010000005.1"/>
</dbReference>
<evidence type="ECO:0000313" key="1">
    <source>
        <dbReference type="EMBL" id="MFC4561812.1"/>
    </source>
</evidence>
<gene>
    <name evidence="1" type="ORF">ACFO4E_08075</name>
</gene>
<dbReference type="EMBL" id="JBHSFQ010000005">
    <property type="protein sequence ID" value="MFC4561812.1"/>
    <property type="molecule type" value="Genomic_DNA"/>
</dbReference>
<proteinExistence type="predicted"/>
<keyword evidence="2" id="KW-1185">Reference proteome</keyword>
<protein>
    <submittedName>
        <fullName evidence="1">Uncharacterized protein</fullName>
    </submittedName>
</protein>
<dbReference type="Proteomes" id="UP001595923">
    <property type="component" value="Unassembled WGS sequence"/>
</dbReference>
<evidence type="ECO:0000313" key="2">
    <source>
        <dbReference type="Proteomes" id="UP001595923"/>
    </source>
</evidence>
<sequence length="112" mass="11843">MALVKKGARRIVVDGAAYRWRLRSRPTYCQAMAWGRCTYAVEGADAPGAVLVVTTAGPRMDGIARRDRAAVPVLPSDVARAIRAALVGGWTPWEAGPPFRLDLEAGAAAPVG</sequence>